<organism evidence="1 2">
    <name type="scientific">Legionella busanensis</name>
    <dbReference type="NCBI Taxonomy" id="190655"/>
    <lineage>
        <taxon>Bacteria</taxon>
        <taxon>Pseudomonadati</taxon>
        <taxon>Pseudomonadota</taxon>
        <taxon>Gammaproteobacteria</taxon>
        <taxon>Legionellales</taxon>
        <taxon>Legionellaceae</taxon>
        <taxon>Legionella</taxon>
    </lineage>
</organism>
<gene>
    <name evidence="1" type="ORF">NCTC13316_03401</name>
</gene>
<sequence>MFKQKWLRGTAMQDLNYFEKIANSAIFNEEEKKIIDVLGNDSLAIRVKVSNKTHFTDTTKIASFRNRE</sequence>
<dbReference type="AlphaFoldDB" id="A0A378K9A8"/>
<dbReference type="RefSeq" id="WP_115332897.1">
    <property type="nucleotide sequence ID" value="NZ_CAAAHP010000008.1"/>
</dbReference>
<keyword evidence="2" id="KW-1185">Reference proteome</keyword>
<dbReference type="OrthoDB" id="9938069at2"/>
<accession>A0A378K9A8</accession>
<dbReference type="EMBL" id="UGOD01000005">
    <property type="protein sequence ID" value="STX81528.1"/>
    <property type="molecule type" value="Genomic_DNA"/>
</dbReference>
<reference evidence="1 2" key="1">
    <citation type="submission" date="2018-06" db="EMBL/GenBank/DDBJ databases">
        <authorList>
            <consortium name="Pathogen Informatics"/>
            <person name="Doyle S."/>
        </authorList>
    </citation>
    <scope>NUCLEOTIDE SEQUENCE [LARGE SCALE GENOMIC DNA]</scope>
    <source>
        <strain evidence="1 2">NCTC13316</strain>
    </source>
</reference>
<evidence type="ECO:0000313" key="2">
    <source>
        <dbReference type="Proteomes" id="UP000254794"/>
    </source>
</evidence>
<protein>
    <submittedName>
        <fullName evidence="1">Uncharacterized protein</fullName>
    </submittedName>
</protein>
<evidence type="ECO:0000313" key="1">
    <source>
        <dbReference type="EMBL" id="STX81528.1"/>
    </source>
</evidence>
<name>A0A378K9A8_9GAMM</name>
<proteinExistence type="predicted"/>
<dbReference type="Proteomes" id="UP000254794">
    <property type="component" value="Unassembled WGS sequence"/>
</dbReference>